<evidence type="ECO:0000256" key="2">
    <source>
        <dbReference type="ARBA" id="ARBA00005879"/>
    </source>
</evidence>
<dbReference type="InterPro" id="IPR006367">
    <property type="entry name" value="Sirohaem_synthase_N"/>
</dbReference>
<keyword evidence="6" id="KW-0949">S-adenosyl-L-methionine</keyword>
<dbReference type="InterPro" id="IPR035996">
    <property type="entry name" value="4pyrrol_Methylase_sf"/>
</dbReference>
<proteinExistence type="inferred from homology"/>
<feature type="active site" description="Proton donor" evidence="14">
    <location>
        <position position="296"/>
    </location>
</feature>
<comment type="caution">
    <text evidence="16">The sequence shown here is derived from an EMBL/GenBank/DDBJ whole genome shotgun (WGS) entry which is preliminary data.</text>
</comment>
<dbReference type="SUPFAM" id="SSF51735">
    <property type="entry name" value="NAD(P)-binding Rossmann-fold domains"/>
    <property type="match status" value="1"/>
</dbReference>
<evidence type="ECO:0000256" key="1">
    <source>
        <dbReference type="ARBA" id="ARBA00005010"/>
    </source>
</evidence>
<dbReference type="InterPro" id="IPR036291">
    <property type="entry name" value="NAD(P)-bd_dom_sf"/>
</dbReference>
<dbReference type="InterPro" id="IPR003043">
    <property type="entry name" value="Uropor_MeTrfase_CS"/>
</dbReference>
<comment type="catalytic activity">
    <reaction evidence="13">
        <text>precorrin-2 + NAD(+) = sirohydrochlorin + NADH + 2 H(+)</text>
        <dbReference type="Rhea" id="RHEA:15613"/>
        <dbReference type="ChEBI" id="CHEBI:15378"/>
        <dbReference type="ChEBI" id="CHEBI:57540"/>
        <dbReference type="ChEBI" id="CHEBI:57945"/>
        <dbReference type="ChEBI" id="CHEBI:58351"/>
        <dbReference type="ChEBI" id="CHEBI:58827"/>
        <dbReference type="EC" id="1.3.1.76"/>
    </reaction>
</comment>
<protein>
    <submittedName>
        <fullName evidence="16">Uroporphyrinogen-III C-methyltransferase</fullName>
        <ecNumber evidence="16">2.1.1.107</ecNumber>
    </submittedName>
</protein>
<sequence length="497" mass="52176">MAEAGPLDPAPRAPRQTAHARMEPLARLPVFFALHGRRVLVAGGGAPAVWKAELLSAAGARVEVIAHEVCEDMWRLAGAAPDGPMAIHVRPWQAGDIDGAALAICDAADDAEAQRFAAAARAAGVPVNVVDRPDFCDFSFGAIVNRSPLVVGISTDGAAPVFGQAVRAKIEALMPAGFRAWAEAAKSWRRAVSALELPFAARRAFWERFAARALSEPNHAPTLADRDALIAGLVADAAPHRGSVVLVGAGPGDPELLTLKAVRALQSAEVVLYDDLVSPAILDFARREAKKMLVGKTGYGPSCKQDDINALMVDLAKEGRRVVRLKGGEAMIFGRAGEEIAFCRAAGIEVEVVPGISSPQGAASRLVASLTHRDHARRLQFVTAHARDGKLPKDLDFKALSDPAATTVVYMPRRTLPDLVANLAAVGADLATPAVAVFSVTRPEERIVPASLGTLAEAVEQAVTEGAEGPCLILYGHALAEATVFAARAPEAVRLGL</sequence>
<evidence type="ECO:0000256" key="4">
    <source>
        <dbReference type="ARBA" id="ARBA00022603"/>
    </source>
</evidence>
<keyword evidence="8" id="KW-0520">NAD</keyword>
<dbReference type="PANTHER" id="PTHR45790">
    <property type="entry name" value="SIROHEME SYNTHASE-RELATED"/>
    <property type="match status" value="1"/>
</dbReference>
<dbReference type="Pfam" id="PF00590">
    <property type="entry name" value="TP_methylase"/>
    <property type="match status" value="1"/>
</dbReference>
<feature type="domain" description="Tetrapyrrole methylase" evidence="15">
    <location>
        <begin position="244"/>
        <end position="455"/>
    </location>
</feature>
<dbReference type="Gene3D" id="3.30.950.10">
    <property type="entry name" value="Methyltransferase, Cobalt-precorrin-4 Transmethylase, Domain 2"/>
    <property type="match status" value="1"/>
</dbReference>
<dbReference type="Pfam" id="PF13241">
    <property type="entry name" value="NAD_binding_7"/>
    <property type="match status" value="1"/>
</dbReference>
<keyword evidence="5 16" id="KW-0808">Transferase</keyword>
<dbReference type="InterPro" id="IPR000878">
    <property type="entry name" value="4pyrrol_Mease"/>
</dbReference>
<dbReference type="CDD" id="cd11642">
    <property type="entry name" value="SUMT"/>
    <property type="match status" value="1"/>
</dbReference>
<evidence type="ECO:0000256" key="7">
    <source>
        <dbReference type="ARBA" id="ARBA00023002"/>
    </source>
</evidence>
<evidence type="ECO:0000256" key="11">
    <source>
        <dbReference type="ARBA" id="ARBA00023268"/>
    </source>
</evidence>
<dbReference type="FunFam" id="3.40.1010.10:FF:000001">
    <property type="entry name" value="Siroheme synthase"/>
    <property type="match status" value="1"/>
</dbReference>
<evidence type="ECO:0000313" key="16">
    <source>
        <dbReference type="EMBL" id="RLP81442.1"/>
    </source>
</evidence>
<keyword evidence="10" id="KW-0627">Porphyrin biosynthesis</keyword>
<dbReference type="AlphaFoldDB" id="A0A3L7APT0"/>
<evidence type="ECO:0000256" key="12">
    <source>
        <dbReference type="ARBA" id="ARBA00025705"/>
    </source>
</evidence>
<dbReference type="UniPathway" id="UPA00262">
    <property type="reaction ID" value="UER00211"/>
</dbReference>
<reference evidence="16 17" key="1">
    <citation type="submission" date="2018-10" db="EMBL/GenBank/DDBJ databases">
        <title>Xanthobacter tagetidis genome sequencing and assembly.</title>
        <authorList>
            <person name="Maclea K.S."/>
            <person name="Goen A.E."/>
            <person name="Fatima S.A."/>
        </authorList>
    </citation>
    <scope>NUCLEOTIDE SEQUENCE [LARGE SCALE GENOMIC DNA]</scope>
    <source>
        <strain evidence="16 17">ATCC 700314</strain>
    </source>
</reference>
<dbReference type="RefSeq" id="WP_121621257.1">
    <property type="nucleotide sequence ID" value="NZ_JACIIW010000004.1"/>
</dbReference>
<dbReference type="NCBIfam" id="NF004790">
    <property type="entry name" value="PRK06136.1"/>
    <property type="match status" value="1"/>
</dbReference>
<comment type="pathway">
    <text evidence="1">Porphyrin-containing compound metabolism; siroheme biosynthesis; sirohydrochlorin from precorrin-2: step 1/1.</text>
</comment>
<keyword evidence="17" id="KW-1185">Reference proteome</keyword>
<organism evidence="16 17">
    <name type="scientific">Xanthobacter tagetidis</name>
    <dbReference type="NCBI Taxonomy" id="60216"/>
    <lineage>
        <taxon>Bacteria</taxon>
        <taxon>Pseudomonadati</taxon>
        <taxon>Pseudomonadota</taxon>
        <taxon>Alphaproteobacteria</taxon>
        <taxon>Hyphomicrobiales</taxon>
        <taxon>Xanthobacteraceae</taxon>
        <taxon>Xanthobacter</taxon>
    </lineage>
</organism>
<comment type="pathway">
    <text evidence="12">Porphyrin-containing compound metabolism; siroheme biosynthesis; precorrin-2 from uroporphyrinogen III: step 1/1.</text>
</comment>
<dbReference type="Proteomes" id="UP000269692">
    <property type="component" value="Unassembled WGS sequence"/>
</dbReference>
<dbReference type="Gene3D" id="3.40.1010.10">
    <property type="entry name" value="Cobalt-precorrin-4 Transmethylase, Domain 1"/>
    <property type="match status" value="1"/>
</dbReference>
<dbReference type="InterPro" id="IPR012409">
    <property type="entry name" value="Sirohaem_synth"/>
</dbReference>
<dbReference type="GO" id="GO:0032259">
    <property type="term" value="P:methylation"/>
    <property type="evidence" value="ECO:0007669"/>
    <property type="project" value="UniProtKB-KW"/>
</dbReference>
<accession>A0A3L7APT0</accession>
<feature type="active site" description="Proton acceptor" evidence="14">
    <location>
        <position position="274"/>
    </location>
</feature>
<dbReference type="GO" id="GO:0019354">
    <property type="term" value="P:siroheme biosynthetic process"/>
    <property type="evidence" value="ECO:0007669"/>
    <property type="project" value="UniProtKB-UniPathway"/>
</dbReference>
<evidence type="ECO:0000256" key="6">
    <source>
        <dbReference type="ARBA" id="ARBA00022691"/>
    </source>
</evidence>
<dbReference type="PROSITE" id="PS00839">
    <property type="entry name" value="SUMT_1"/>
    <property type="match status" value="1"/>
</dbReference>
<evidence type="ECO:0000259" key="15">
    <source>
        <dbReference type="Pfam" id="PF00590"/>
    </source>
</evidence>
<dbReference type="InterPro" id="IPR014776">
    <property type="entry name" value="4pyrrole_Mease_sub2"/>
</dbReference>
<dbReference type="InterPro" id="IPR006366">
    <property type="entry name" value="CobA/CysG_C"/>
</dbReference>
<dbReference type="GO" id="GO:0009236">
    <property type="term" value="P:cobalamin biosynthetic process"/>
    <property type="evidence" value="ECO:0007669"/>
    <property type="project" value="UniProtKB-KW"/>
</dbReference>
<name>A0A3L7APT0_9HYPH</name>
<dbReference type="PIRSF" id="PIRSF036426">
    <property type="entry name" value="Sirohaem_synth"/>
    <property type="match status" value="1"/>
</dbReference>
<evidence type="ECO:0000256" key="13">
    <source>
        <dbReference type="ARBA" id="ARBA00047561"/>
    </source>
</evidence>
<dbReference type="NCBIfam" id="TIGR01470">
    <property type="entry name" value="cysG_Nterm"/>
    <property type="match status" value="1"/>
</dbReference>
<dbReference type="SUPFAM" id="SSF53790">
    <property type="entry name" value="Tetrapyrrole methylase"/>
    <property type="match status" value="1"/>
</dbReference>
<dbReference type="GO" id="GO:0043115">
    <property type="term" value="F:precorrin-2 dehydrogenase activity"/>
    <property type="evidence" value="ECO:0007669"/>
    <property type="project" value="UniProtKB-EC"/>
</dbReference>
<dbReference type="GO" id="GO:0051266">
    <property type="term" value="F:sirohydrochlorin ferrochelatase activity"/>
    <property type="evidence" value="ECO:0007669"/>
    <property type="project" value="InterPro"/>
</dbReference>
<evidence type="ECO:0000256" key="9">
    <source>
        <dbReference type="ARBA" id="ARBA00023239"/>
    </source>
</evidence>
<dbReference type="InterPro" id="IPR014777">
    <property type="entry name" value="4pyrrole_Mease_sub1"/>
</dbReference>
<dbReference type="Gene3D" id="3.30.160.110">
    <property type="entry name" value="Siroheme synthase, domain 2"/>
    <property type="match status" value="1"/>
</dbReference>
<keyword evidence="7" id="KW-0560">Oxidoreductase</keyword>
<dbReference type="InterPro" id="IPR050161">
    <property type="entry name" value="Siro_Cobalamin_biosynth"/>
</dbReference>
<keyword evidence="3" id="KW-0169">Cobalamin biosynthesis</keyword>
<dbReference type="PANTHER" id="PTHR45790:SF3">
    <property type="entry name" value="S-ADENOSYL-L-METHIONINE-DEPENDENT UROPORPHYRINOGEN III METHYLTRANSFERASE, CHLOROPLASTIC"/>
    <property type="match status" value="1"/>
</dbReference>
<dbReference type="Gene3D" id="3.40.50.720">
    <property type="entry name" value="NAD(P)-binding Rossmann-like Domain"/>
    <property type="match status" value="1"/>
</dbReference>
<dbReference type="GO" id="GO:0051287">
    <property type="term" value="F:NAD binding"/>
    <property type="evidence" value="ECO:0007669"/>
    <property type="project" value="InterPro"/>
</dbReference>
<evidence type="ECO:0000256" key="3">
    <source>
        <dbReference type="ARBA" id="ARBA00022573"/>
    </source>
</evidence>
<comment type="similarity">
    <text evidence="2">Belongs to the precorrin methyltransferase family.</text>
</comment>
<dbReference type="EC" id="2.1.1.107" evidence="16"/>
<dbReference type="EMBL" id="RCTF01000001">
    <property type="protein sequence ID" value="RLP81442.1"/>
    <property type="molecule type" value="Genomic_DNA"/>
</dbReference>
<keyword evidence="9" id="KW-0456">Lyase</keyword>
<dbReference type="SUPFAM" id="SSF75615">
    <property type="entry name" value="Siroheme synthase middle domains-like"/>
    <property type="match status" value="1"/>
</dbReference>
<keyword evidence="4 16" id="KW-0489">Methyltransferase</keyword>
<dbReference type="OrthoDB" id="9815856at2"/>
<dbReference type="NCBIfam" id="TIGR01469">
    <property type="entry name" value="cobA_cysG_Cterm"/>
    <property type="match status" value="1"/>
</dbReference>
<dbReference type="GO" id="GO:0004851">
    <property type="term" value="F:uroporphyrin-III C-methyltransferase activity"/>
    <property type="evidence" value="ECO:0007669"/>
    <property type="project" value="UniProtKB-EC"/>
</dbReference>
<evidence type="ECO:0000256" key="14">
    <source>
        <dbReference type="PIRSR" id="PIRSR036426-1"/>
    </source>
</evidence>
<gene>
    <name evidence="16" type="primary">cobA</name>
    <name evidence="16" type="ORF">D9R14_00030</name>
</gene>
<dbReference type="NCBIfam" id="NF007922">
    <property type="entry name" value="PRK10637.1"/>
    <property type="match status" value="1"/>
</dbReference>
<keyword evidence="11" id="KW-0511">Multifunctional enzyme</keyword>
<evidence type="ECO:0000256" key="5">
    <source>
        <dbReference type="ARBA" id="ARBA00022679"/>
    </source>
</evidence>
<evidence type="ECO:0000313" key="17">
    <source>
        <dbReference type="Proteomes" id="UP000269692"/>
    </source>
</evidence>
<evidence type="ECO:0000256" key="8">
    <source>
        <dbReference type="ARBA" id="ARBA00023027"/>
    </source>
</evidence>
<evidence type="ECO:0000256" key="10">
    <source>
        <dbReference type="ARBA" id="ARBA00023244"/>
    </source>
</evidence>